<dbReference type="Pfam" id="PF00926">
    <property type="entry name" value="DHBP_synthase"/>
    <property type="match status" value="1"/>
</dbReference>
<dbReference type="GO" id="GO:0030145">
    <property type="term" value="F:manganese ion binding"/>
    <property type="evidence" value="ECO:0007669"/>
    <property type="project" value="UniProtKB-UniRule"/>
</dbReference>
<dbReference type="Pfam" id="PF00925">
    <property type="entry name" value="GTP_cyclohydro2"/>
    <property type="match status" value="1"/>
</dbReference>
<comment type="cofactor">
    <cofactor evidence="2">
        <name>Mn(2+)</name>
        <dbReference type="ChEBI" id="CHEBI:29035"/>
    </cofactor>
</comment>
<evidence type="ECO:0000256" key="7">
    <source>
        <dbReference type="ARBA" id="ARBA00022723"/>
    </source>
</evidence>
<comment type="similarity">
    <text evidence="11">Belongs to the DHBP synthase family.</text>
</comment>
<name>A0A1Y2MGN0_PSEAH</name>
<keyword evidence="10 11" id="KW-0456">Lyase</keyword>
<evidence type="ECO:0000259" key="13">
    <source>
        <dbReference type="Pfam" id="PF00925"/>
    </source>
</evidence>
<accession>A0A1Y2MGN0</accession>
<dbReference type="AlphaFoldDB" id="A0A1Y2MGN0"/>
<dbReference type="InterPro" id="IPR032677">
    <property type="entry name" value="GTP_cyclohydro_II"/>
</dbReference>
<dbReference type="FunFam" id="3.90.870.10:FF:000001">
    <property type="entry name" value="Riboflavin biosynthesis protein RibBA"/>
    <property type="match status" value="1"/>
</dbReference>
<evidence type="ECO:0000256" key="12">
    <source>
        <dbReference type="SAM" id="MobiDB-lite"/>
    </source>
</evidence>
<evidence type="ECO:0000313" key="15">
    <source>
        <dbReference type="Proteomes" id="UP000194360"/>
    </source>
</evidence>
<evidence type="ECO:0000256" key="5">
    <source>
        <dbReference type="ARBA" id="ARBA00005520"/>
    </source>
</evidence>
<feature type="binding site" evidence="11">
    <location>
        <begin position="151"/>
        <end position="155"/>
    </location>
    <ligand>
        <name>D-ribulose 5-phosphate</name>
        <dbReference type="ChEBI" id="CHEBI:58121"/>
    </ligand>
</feature>
<comment type="cofactor">
    <cofactor evidence="11">
        <name>Mg(2+)</name>
        <dbReference type="ChEBI" id="CHEBI:18420"/>
    </cofactor>
    <cofactor evidence="11">
        <name>Mn(2+)</name>
        <dbReference type="ChEBI" id="CHEBI:29035"/>
    </cofactor>
    <text evidence="11">Binds 2 divalent metal cations per subunit. Magnesium or manganese.</text>
</comment>
<evidence type="ECO:0000256" key="8">
    <source>
        <dbReference type="ARBA" id="ARBA00022842"/>
    </source>
</evidence>
<feature type="site" description="Essential for catalytic activity" evidence="11">
    <location>
        <position position="137"/>
    </location>
</feature>
<sequence>MNIAIETAGAGAALARVGRALDAIAAGRPVIVVDDEHRENEGDLVFAAECATPELVAFTVQHTSGYVCVALPAAECDRLGLPPMHSTNRDRMGTAYRVTVDLATGVGTGISARDRARTVAALADRASDGSDFTRPGHVVPLLARAGGVLSRPGHTEAAVDLARLAGMRPAGALCEIVSRDLPGEMARGPELQRFATEHDLVLISIADLIAYRRRHEPQVARVAVTTLPTAHGGFRAIGYRGLVDGAEHIALLTGTVSEGEQLPVYVHAECLTGDVLGSLSCGCRRRLQNALSTIAAAGRGLVVYTRSVGRARGCGLFECRRGPTEQEPAEVAAQVLRDLGIRSVQLLDGAPRELAILHSYGYTPPNTRPHRESPPPEPFHSAMAQGAVRGGG</sequence>
<dbReference type="RefSeq" id="WP_232021327.1">
    <property type="nucleotide sequence ID" value="NZ_AP018920.1"/>
</dbReference>
<evidence type="ECO:0000256" key="3">
    <source>
        <dbReference type="ARBA" id="ARBA00002284"/>
    </source>
</evidence>
<dbReference type="Proteomes" id="UP000194360">
    <property type="component" value="Unassembled WGS sequence"/>
</dbReference>
<dbReference type="GO" id="GO:0000287">
    <property type="term" value="F:magnesium ion binding"/>
    <property type="evidence" value="ECO:0007669"/>
    <property type="project" value="UniProtKB-UniRule"/>
</dbReference>
<comment type="pathway">
    <text evidence="4 11">Cofactor biosynthesis; riboflavin biosynthesis; 2-hydroxy-3-oxobutyl phosphate from D-ribulose 5-phosphate: step 1/1.</text>
</comment>
<evidence type="ECO:0000313" key="14">
    <source>
        <dbReference type="EMBL" id="OSY34444.1"/>
    </source>
</evidence>
<dbReference type="Gene3D" id="3.90.870.10">
    <property type="entry name" value="DHBP synthase"/>
    <property type="match status" value="1"/>
</dbReference>
<dbReference type="STRING" id="2074.BG845_06847"/>
<dbReference type="PANTHER" id="PTHR21327">
    <property type="entry name" value="GTP CYCLOHYDROLASE II-RELATED"/>
    <property type="match status" value="1"/>
</dbReference>
<evidence type="ECO:0000256" key="2">
    <source>
        <dbReference type="ARBA" id="ARBA00001936"/>
    </source>
</evidence>
<feature type="binding site" evidence="11">
    <location>
        <position position="39"/>
    </location>
    <ligand>
        <name>Mg(2+)</name>
        <dbReference type="ChEBI" id="CHEBI:18420"/>
        <label>2</label>
    </ligand>
</feature>
<comment type="caution">
    <text evidence="14">The sequence shown here is derived from an EMBL/GenBank/DDBJ whole genome shotgun (WGS) entry which is preliminary data.</text>
</comment>
<keyword evidence="7 11" id="KW-0479">Metal-binding</keyword>
<evidence type="ECO:0000256" key="9">
    <source>
        <dbReference type="ARBA" id="ARBA00023211"/>
    </source>
</evidence>
<keyword evidence="9 11" id="KW-0464">Manganese</keyword>
<feature type="binding site" evidence="11">
    <location>
        <position position="39"/>
    </location>
    <ligand>
        <name>Mg(2+)</name>
        <dbReference type="ChEBI" id="CHEBI:18420"/>
        <label>1</label>
    </ligand>
</feature>
<dbReference type="PANTHER" id="PTHR21327:SF18">
    <property type="entry name" value="3,4-DIHYDROXY-2-BUTANONE 4-PHOSPHATE SYNTHASE"/>
    <property type="match status" value="1"/>
</dbReference>
<feature type="domain" description="GTP cyclohydrolase II" evidence="13">
    <location>
        <begin position="221"/>
        <end position="361"/>
    </location>
</feature>
<feature type="binding site" evidence="11">
    <location>
        <begin position="38"/>
        <end position="39"/>
    </location>
    <ligand>
        <name>D-ribulose 5-phosphate</name>
        <dbReference type="ChEBI" id="CHEBI:58121"/>
    </ligand>
</feature>
<dbReference type="InterPro" id="IPR017945">
    <property type="entry name" value="DHBP_synth_RibB-like_a/b_dom"/>
</dbReference>
<dbReference type="UniPathway" id="UPA00275">
    <property type="reaction ID" value="UER00399"/>
</dbReference>
<gene>
    <name evidence="14" type="primary">ribBA_3</name>
    <name evidence="11" type="synonym">ribB</name>
    <name evidence="14" type="ORF">BG845_06847</name>
</gene>
<feature type="binding site" evidence="11">
    <location>
        <position position="43"/>
    </location>
    <ligand>
        <name>D-ribulose 5-phosphate</name>
        <dbReference type="ChEBI" id="CHEBI:58121"/>
    </ligand>
</feature>
<comment type="similarity">
    <text evidence="5">In the N-terminal section; belongs to the DHBP synthase family.</text>
</comment>
<comment type="catalytic activity">
    <reaction evidence="1 11">
        <text>D-ribulose 5-phosphate = (2S)-2-hydroxy-3-oxobutyl phosphate + formate + H(+)</text>
        <dbReference type="Rhea" id="RHEA:18457"/>
        <dbReference type="ChEBI" id="CHEBI:15378"/>
        <dbReference type="ChEBI" id="CHEBI:15740"/>
        <dbReference type="ChEBI" id="CHEBI:58121"/>
        <dbReference type="ChEBI" id="CHEBI:58830"/>
        <dbReference type="EC" id="4.1.99.12"/>
    </reaction>
</comment>
<keyword evidence="6 11" id="KW-0686">Riboflavin biosynthesis</keyword>
<evidence type="ECO:0000256" key="11">
    <source>
        <dbReference type="HAMAP-Rule" id="MF_00180"/>
    </source>
</evidence>
<dbReference type="GO" id="GO:0008686">
    <property type="term" value="F:3,4-dihydroxy-2-butanone-4-phosphate synthase activity"/>
    <property type="evidence" value="ECO:0007669"/>
    <property type="project" value="UniProtKB-UniRule"/>
</dbReference>
<keyword evidence="8 11" id="KW-0460">Magnesium</keyword>
<evidence type="ECO:0000256" key="10">
    <source>
        <dbReference type="ARBA" id="ARBA00023239"/>
    </source>
</evidence>
<dbReference type="InterPro" id="IPR036144">
    <property type="entry name" value="RibA-like_sf"/>
</dbReference>
<reference evidence="14 15" key="1">
    <citation type="submission" date="2016-09" db="EMBL/GenBank/DDBJ databases">
        <title>Pseudonocardia autotrophica DSM535, a candidate organism with high potential of specific P450 cytochromes.</title>
        <authorList>
            <person name="Grumaz C."/>
            <person name="Vainshtein Y."/>
            <person name="Kirstahler P."/>
            <person name="Sohn K."/>
        </authorList>
    </citation>
    <scope>NUCLEOTIDE SEQUENCE [LARGE SCALE GENOMIC DNA]</scope>
    <source>
        <strain evidence="14 15">DSM 535</strain>
    </source>
</reference>
<dbReference type="GO" id="GO:0009231">
    <property type="term" value="P:riboflavin biosynthetic process"/>
    <property type="evidence" value="ECO:0007669"/>
    <property type="project" value="UniProtKB-UniRule"/>
</dbReference>
<dbReference type="HAMAP" id="MF_00180">
    <property type="entry name" value="RibB"/>
    <property type="match status" value="1"/>
</dbReference>
<dbReference type="GO" id="GO:0005829">
    <property type="term" value="C:cytosol"/>
    <property type="evidence" value="ECO:0007669"/>
    <property type="project" value="TreeGrafter"/>
</dbReference>
<dbReference type="InterPro" id="IPR000422">
    <property type="entry name" value="DHBP_synthase_RibB"/>
</dbReference>
<dbReference type="EMBL" id="MIGB01000091">
    <property type="protein sequence ID" value="OSY34444.1"/>
    <property type="molecule type" value="Genomic_DNA"/>
</dbReference>
<evidence type="ECO:0000256" key="4">
    <source>
        <dbReference type="ARBA" id="ARBA00004904"/>
    </source>
</evidence>
<comment type="function">
    <text evidence="3 11">Catalyzes the conversion of D-ribulose 5-phosphate to formate and 3,4-dihydroxy-2-butanone 4-phosphate.</text>
</comment>
<dbReference type="EC" id="4.1.99.12" evidence="11"/>
<protein>
    <recommendedName>
        <fullName evidence="11">3,4-dihydroxy-2-butanone 4-phosphate synthase</fullName>
        <shortName evidence="11">DHBP synthase</shortName>
        <ecNumber evidence="11">4.1.99.12</ecNumber>
    </recommendedName>
</protein>
<keyword evidence="15" id="KW-1185">Reference proteome</keyword>
<dbReference type="SUPFAM" id="SSF142695">
    <property type="entry name" value="RibA-like"/>
    <property type="match status" value="1"/>
</dbReference>
<feature type="region of interest" description="Disordered" evidence="12">
    <location>
        <begin position="361"/>
        <end position="392"/>
    </location>
</feature>
<feature type="site" description="Essential for catalytic activity" evidence="11">
    <location>
        <position position="175"/>
    </location>
</feature>
<dbReference type="SUPFAM" id="SSF55821">
    <property type="entry name" value="YrdC/RibB"/>
    <property type="match status" value="1"/>
</dbReference>
<dbReference type="PIRSF" id="PIRSF001259">
    <property type="entry name" value="RibA"/>
    <property type="match status" value="1"/>
</dbReference>
<proteinExistence type="inferred from homology"/>
<dbReference type="GO" id="GO:0003935">
    <property type="term" value="F:GTP cyclohydrolase II activity"/>
    <property type="evidence" value="ECO:0007669"/>
    <property type="project" value="TreeGrafter"/>
</dbReference>
<dbReference type="NCBIfam" id="TIGR00506">
    <property type="entry name" value="ribB"/>
    <property type="match status" value="1"/>
</dbReference>
<feature type="binding site" evidence="11">
    <location>
        <position position="154"/>
    </location>
    <ligand>
        <name>Mg(2+)</name>
        <dbReference type="ChEBI" id="CHEBI:18420"/>
        <label>2</label>
    </ligand>
</feature>
<evidence type="ECO:0000256" key="1">
    <source>
        <dbReference type="ARBA" id="ARBA00000141"/>
    </source>
</evidence>
<comment type="subunit">
    <text evidence="11">Homodimer.</text>
</comment>
<evidence type="ECO:0000256" key="6">
    <source>
        <dbReference type="ARBA" id="ARBA00022619"/>
    </source>
</evidence>
<organism evidence="14 15">
    <name type="scientific">Pseudonocardia autotrophica</name>
    <name type="common">Amycolata autotrophica</name>
    <name type="synonym">Nocardia autotrophica</name>
    <dbReference type="NCBI Taxonomy" id="2074"/>
    <lineage>
        <taxon>Bacteria</taxon>
        <taxon>Bacillati</taxon>
        <taxon>Actinomycetota</taxon>
        <taxon>Actinomycetes</taxon>
        <taxon>Pseudonocardiales</taxon>
        <taxon>Pseudonocardiaceae</taxon>
        <taxon>Pseudonocardia</taxon>
    </lineage>
</organism>
<dbReference type="Gene3D" id="3.40.50.10990">
    <property type="entry name" value="GTP cyclohydrolase II"/>
    <property type="match status" value="1"/>
</dbReference>